<dbReference type="Pfam" id="PF00400">
    <property type="entry name" value="WD40"/>
    <property type="match status" value="4"/>
</dbReference>
<feature type="repeat" description="WD" evidence="1">
    <location>
        <begin position="262"/>
        <end position="304"/>
    </location>
</feature>
<keyword evidence="1" id="KW-0853">WD repeat</keyword>
<evidence type="ECO:0000313" key="4">
    <source>
        <dbReference type="EMBL" id="KAK7264672.1"/>
    </source>
</evidence>
<dbReference type="InterPro" id="IPR001680">
    <property type="entry name" value="WD40_rpt"/>
</dbReference>
<organism evidence="4 5">
    <name type="scientific">Clitoria ternatea</name>
    <name type="common">Butterfly pea</name>
    <dbReference type="NCBI Taxonomy" id="43366"/>
    <lineage>
        <taxon>Eukaryota</taxon>
        <taxon>Viridiplantae</taxon>
        <taxon>Streptophyta</taxon>
        <taxon>Embryophyta</taxon>
        <taxon>Tracheophyta</taxon>
        <taxon>Spermatophyta</taxon>
        <taxon>Magnoliopsida</taxon>
        <taxon>eudicotyledons</taxon>
        <taxon>Gunneridae</taxon>
        <taxon>Pentapetalae</taxon>
        <taxon>rosids</taxon>
        <taxon>fabids</taxon>
        <taxon>Fabales</taxon>
        <taxon>Fabaceae</taxon>
        <taxon>Papilionoideae</taxon>
        <taxon>50 kb inversion clade</taxon>
        <taxon>NPAAA clade</taxon>
        <taxon>indigoferoid/millettioid clade</taxon>
        <taxon>Phaseoleae</taxon>
        <taxon>Clitoria</taxon>
    </lineage>
</organism>
<keyword evidence="5" id="KW-1185">Reference proteome</keyword>
<dbReference type="InterPro" id="IPR015943">
    <property type="entry name" value="WD40/YVTN_repeat-like_dom_sf"/>
</dbReference>
<dbReference type="PANTHER" id="PTHR45290">
    <property type="entry name" value="OS03G0300300 PROTEIN"/>
    <property type="match status" value="1"/>
</dbReference>
<accession>A0AAN9EW47</accession>
<dbReference type="InterPro" id="IPR007148">
    <property type="entry name" value="SSU_processome_Utp12"/>
</dbReference>
<name>A0AAN9EW47_CLITE</name>
<feature type="region of interest" description="Disordered" evidence="2">
    <location>
        <begin position="647"/>
        <end position="686"/>
    </location>
</feature>
<dbReference type="SMART" id="SM00320">
    <property type="entry name" value="WD40"/>
    <property type="match status" value="4"/>
</dbReference>
<dbReference type="PROSITE" id="PS50082">
    <property type="entry name" value="WD_REPEATS_2"/>
    <property type="match status" value="1"/>
</dbReference>
<evidence type="ECO:0000256" key="2">
    <source>
        <dbReference type="SAM" id="MobiDB-lite"/>
    </source>
</evidence>
<dbReference type="PANTHER" id="PTHR45290:SF1">
    <property type="entry name" value="OS03G0300300 PROTEIN"/>
    <property type="match status" value="1"/>
</dbReference>
<dbReference type="Proteomes" id="UP001359559">
    <property type="component" value="Unassembled WGS sequence"/>
</dbReference>
<dbReference type="AlphaFoldDB" id="A0AAN9EW47"/>
<dbReference type="Gene3D" id="2.130.10.10">
    <property type="entry name" value="YVTN repeat-like/Quinoprotein amine dehydrogenase"/>
    <property type="match status" value="1"/>
</dbReference>
<feature type="compositionally biased region" description="Acidic residues" evidence="2">
    <location>
        <begin position="659"/>
        <end position="686"/>
    </location>
</feature>
<dbReference type="EMBL" id="JAYKXN010000008">
    <property type="protein sequence ID" value="KAK7264672.1"/>
    <property type="molecule type" value="Genomic_DNA"/>
</dbReference>
<dbReference type="InterPro" id="IPR036322">
    <property type="entry name" value="WD40_repeat_dom_sf"/>
</dbReference>
<gene>
    <name evidence="4" type="ORF">RJT34_32282</name>
</gene>
<proteinExistence type="predicted"/>
<dbReference type="SUPFAM" id="SSF50978">
    <property type="entry name" value="WD40 repeat-like"/>
    <property type="match status" value="1"/>
</dbReference>
<sequence length="686" mass="75380">MLQPAHYLYSFISSFLCNEILDIANELVIHINTHQPNPTRPKGSLLVVSHFPSLFVGKPFLSWRVWGSMGSTDIRGILTAFHPSLDFLAITTGDGRVKIWDTLKGQVQTEFADIGSTHSTTSHNKSSIGHLSLDYTCINWFSFRTKEKKKHVSSLLVLGTGGGDVLALDVSAGQLNWKITNCHPGGVRAIASSANESSIYTAGADGRVCVIDYTTGNVSERFKVSKKAVSCMAVSPDGKMVATAATNLKIFNCSNHKKIQKFSGHPGSVQCMVFTEDSKYILSSADGERYVAVWRIDGAKKQSASCVLAMEHPAVFLDSRCIDSREHDEAGMCVLAISEIGVCYLWFGNSIEELGNAKPTKISLSLEHIPSRKYKGALPAIYASKLQGIQKPASGQIFLAYGLLVKPVFQKILVHSGTDVKLTVSQDGVLLPMSQSNVKSKKRTYEQRVTALDSANAEDALLPIPKVFDSHEKETVYQESLDKDVIGDLHSSKDDSLEKEDDMIHSEIDVICVEDRLRSLGMLSSESDCASHVKLCSTLLKGINLETSFPVKKIREAVLSMVPSEALKLLEALLVTWQSRSSIGKYILPWIYSIIVNHGHNVIAQDSMTHILDSLDKITNARGASLQPLLQLSGRLQLITSQIDKASQTTSHSVHEHETDESEDEDDEYYHVEEDDASEMSSDDES</sequence>
<feature type="domain" description="Small-subunit processome Utp12" evidence="3">
    <location>
        <begin position="550"/>
        <end position="640"/>
    </location>
</feature>
<evidence type="ECO:0000256" key="1">
    <source>
        <dbReference type="PROSITE-ProRule" id="PRU00221"/>
    </source>
</evidence>
<comment type="caution">
    <text evidence="4">The sequence shown here is derived from an EMBL/GenBank/DDBJ whole genome shotgun (WGS) entry which is preliminary data.</text>
</comment>
<dbReference type="Pfam" id="PF04003">
    <property type="entry name" value="Utp12"/>
    <property type="match status" value="1"/>
</dbReference>
<reference evidence="4 5" key="1">
    <citation type="submission" date="2024-01" db="EMBL/GenBank/DDBJ databases">
        <title>The genomes of 5 underutilized Papilionoideae crops provide insights into root nodulation and disease resistance.</title>
        <authorList>
            <person name="Yuan L."/>
        </authorList>
    </citation>
    <scope>NUCLEOTIDE SEQUENCE [LARGE SCALE GENOMIC DNA]</scope>
    <source>
        <strain evidence="4">LY-2023</strain>
        <tissue evidence="4">Leaf</tissue>
    </source>
</reference>
<evidence type="ECO:0000313" key="5">
    <source>
        <dbReference type="Proteomes" id="UP001359559"/>
    </source>
</evidence>
<evidence type="ECO:0000259" key="3">
    <source>
        <dbReference type="Pfam" id="PF04003"/>
    </source>
</evidence>
<protein>
    <recommendedName>
        <fullName evidence="3">Small-subunit processome Utp12 domain-containing protein</fullName>
    </recommendedName>
</protein>